<sequence>SKRKQKTKNSHNSTVSTQNLDSSTDAEIANSQSKTSSPSCIAKVSLATKTVRTLLAELKMENVNDGIKAENMRCLNSFLLQCKGFLNRCYLRQNLMSLGLFDALPRLVESNNSLLTAQLDVFFSSESNDNLVTGPSGKDQRHPIELFHRAYLHVKRTAHCASLFLDLLEKIASVKPNPKRMMRAIQILTQGHMRTVATQTDEVEMYGDARSMLNDHHEIAKVCQSSQTSDDAKMRNHLSNDSSTLIQEDALKLNGSPPPAKVDHFRPNHSSPSYFNYLPENFSSLPSVARLTSTDQPSAAASATASTSIPTMPPASPPHSPLSPALSPTPALPPPPPPPPPPSPAFLNSSLLSKNDNSLNSPTIFKSASVYKKKRSTNTINWEAVKPEILLAKTTVWNEKRVDDLDFNQYQRDFLERVFERAPSKGFPLRGQSLDESKKDHILLHHLTEKRALNLGIVLARFSRFRPDTANELINKLESHETAVELNVDYLTSLIKHFPTSDEVGFTVLFVLHQLDLSYFKKLPSSEDLRDAELFCYLAAQHPNLKLCVELRILAETVATDLSRQTQCARSILIASQELENHKGVILFLHRCLQFGNFLNQSTFAAGASGFALSSLLSTLNAKGRGQYERTRLIDIVAESADENLRSVIPLIARIRPTRGCSVQELERWEKTFRASIENTRKRVNECGDEELFRRYSPLLMNKRDYKISFQDSITKCDHLAKILREARSCEKKLCVFYCAETFSIEAILDVFWNAFTLFENAIKVSSAEEREIRFNRQRSLRAKAAPDIHVLHASQRFERRRHTLGPPTVKDLISIINSTHLS</sequence>
<feature type="region of interest" description="Disordered" evidence="1">
    <location>
        <begin position="293"/>
        <end position="353"/>
    </location>
</feature>
<dbReference type="EMBL" id="UYRR01031708">
    <property type="protein sequence ID" value="VDK52093.1"/>
    <property type="molecule type" value="Genomic_DNA"/>
</dbReference>
<reference evidence="5" key="1">
    <citation type="submission" date="2017-02" db="UniProtKB">
        <authorList>
            <consortium name="WormBaseParasite"/>
        </authorList>
    </citation>
    <scope>IDENTIFICATION</scope>
</reference>
<gene>
    <name evidence="3" type="ORF">ASIM_LOCUS14336</name>
</gene>
<protein>
    <submittedName>
        <fullName evidence="5">FH2 domain-containing protein</fullName>
    </submittedName>
</protein>
<feature type="compositionally biased region" description="Low complexity" evidence="1">
    <location>
        <begin position="293"/>
        <end position="310"/>
    </location>
</feature>
<evidence type="ECO:0000256" key="1">
    <source>
        <dbReference type="SAM" id="MobiDB-lite"/>
    </source>
</evidence>
<evidence type="ECO:0000313" key="4">
    <source>
        <dbReference type="Proteomes" id="UP000267096"/>
    </source>
</evidence>
<evidence type="ECO:0000313" key="3">
    <source>
        <dbReference type="EMBL" id="VDK52093.1"/>
    </source>
</evidence>
<keyword evidence="4" id="KW-1185">Reference proteome</keyword>
<name>A0A0M3K211_ANISI</name>
<dbReference type="InterPro" id="IPR015425">
    <property type="entry name" value="FH2_Formin"/>
</dbReference>
<organism evidence="5">
    <name type="scientific">Anisakis simplex</name>
    <name type="common">Herring worm</name>
    <dbReference type="NCBI Taxonomy" id="6269"/>
    <lineage>
        <taxon>Eukaryota</taxon>
        <taxon>Metazoa</taxon>
        <taxon>Ecdysozoa</taxon>
        <taxon>Nematoda</taxon>
        <taxon>Chromadorea</taxon>
        <taxon>Rhabditida</taxon>
        <taxon>Spirurina</taxon>
        <taxon>Ascaridomorpha</taxon>
        <taxon>Ascaridoidea</taxon>
        <taxon>Anisakidae</taxon>
        <taxon>Anisakis</taxon>
        <taxon>Anisakis simplex complex</taxon>
    </lineage>
</organism>
<dbReference type="SUPFAM" id="SSF48371">
    <property type="entry name" value="ARM repeat"/>
    <property type="match status" value="1"/>
</dbReference>
<dbReference type="Gene3D" id="1.25.10.10">
    <property type="entry name" value="Leucine-rich Repeat Variant"/>
    <property type="match status" value="1"/>
</dbReference>
<evidence type="ECO:0000313" key="5">
    <source>
        <dbReference type="WBParaSite" id="ASIM_0001492601-mRNA-1"/>
    </source>
</evidence>
<dbReference type="SUPFAM" id="SSF101447">
    <property type="entry name" value="Formin homology 2 domain (FH2 domain)"/>
    <property type="match status" value="1"/>
</dbReference>
<evidence type="ECO:0000259" key="2">
    <source>
        <dbReference type="PROSITE" id="PS51444"/>
    </source>
</evidence>
<dbReference type="InterPro" id="IPR042201">
    <property type="entry name" value="FH2_Formin_sf"/>
</dbReference>
<feature type="domain" description="FH2" evidence="2">
    <location>
        <begin position="367"/>
        <end position="785"/>
    </location>
</feature>
<dbReference type="OrthoDB" id="1668162at2759"/>
<feature type="compositionally biased region" description="Pro residues" evidence="1">
    <location>
        <begin position="330"/>
        <end position="344"/>
    </location>
</feature>
<accession>A0A0M3K211</accession>
<dbReference type="InterPro" id="IPR011989">
    <property type="entry name" value="ARM-like"/>
</dbReference>
<dbReference type="AlphaFoldDB" id="A0A0M3K211"/>
<dbReference type="Gene3D" id="1.20.58.2220">
    <property type="entry name" value="Formin, FH2 domain"/>
    <property type="match status" value="1"/>
</dbReference>
<dbReference type="Pfam" id="PF02181">
    <property type="entry name" value="FH2"/>
    <property type="match status" value="1"/>
</dbReference>
<dbReference type="PANTHER" id="PTHR46345">
    <property type="entry name" value="INVERTED FORMIN-2"/>
    <property type="match status" value="1"/>
</dbReference>
<proteinExistence type="predicted"/>
<dbReference type="SMART" id="SM00498">
    <property type="entry name" value="FH2"/>
    <property type="match status" value="1"/>
</dbReference>
<feature type="compositionally biased region" description="Pro residues" evidence="1">
    <location>
        <begin position="311"/>
        <end position="321"/>
    </location>
</feature>
<dbReference type="WBParaSite" id="ASIM_0001492601-mRNA-1">
    <property type="protein sequence ID" value="ASIM_0001492601-mRNA-1"/>
    <property type="gene ID" value="ASIM_0001492601"/>
</dbReference>
<dbReference type="PANTHER" id="PTHR46345:SF8">
    <property type="entry name" value="FORMIN 3, ISOFORM B"/>
    <property type="match status" value="1"/>
</dbReference>
<reference evidence="3 4" key="2">
    <citation type="submission" date="2018-11" db="EMBL/GenBank/DDBJ databases">
        <authorList>
            <consortium name="Pathogen Informatics"/>
        </authorList>
    </citation>
    <scope>NUCLEOTIDE SEQUENCE [LARGE SCALE GENOMIC DNA]</scope>
</reference>
<feature type="region of interest" description="Disordered" evidence="1">
    <location>
        <begin position="1"/>
        <end position="33"/>
    </location>
</feature>
<dbReference type="PROSITE" id="PS51444">
    <property type="entry name" value="FH2"/>
    <property type="match status" value="1"/>
</dbReference>
<dbReference type="Proteomes" id="UP000267096">
    <property type="component" value="Unassembled WGS sequence"/>
</dbReference>
<dbReference type="InterPro" id="IPR016024">
    <property type="entry name" value="ARM-type_fold"/>
</dbReference>
<feature type="compositionally biased region" description="Polar residues" evidence="1">
    <location>
        <begin position="10"/>
        <end position="33"/>
    </location>
</feature>